<feature type="non-terminal residue" evidence="1">
    <location>
        <position position="1"/>
    </location>
</feature>
<dbReference type="AlphaFoldDB" id="A0A0F9HKI2"/>
<comment type="caution">
    <text evidence="1">The sequence shown here is derived from an EMBL/GenBank/DDBJ whole genome shotgun (WGS) entry which is preliminary data.</text>
</comment>
<gene>
    <name evidence="1" type="ORF">LCGC14_1694190</name>
</gene>
<protein>
    <submittedName>
        <fullName evidence="1">Uncharacterized protein</fullName>
    </submittedName>
</protein>
<reference evidence="1" key="1">
    <citation type="journal article" date="2015" name="Nature">
        <title>Complex archaea that bridge the gap between prokaryotes and eukaryotes.</title>
        <authorList>
            <person name="Spang A."/>
            <person name="Saw J.H."/>
            <person name="Jorgensen S.L."/>
            <person name="Zaremba-Niedzwiedzka K."/>
            <person name="Martijn J."/>
            <person name="Lind A.E."/>
            <person name="van Eijk R."/>
            <person name="Schleper C."/>
            <person name="Guy L."/>
            <person name="Ettema T.J."/>
        </authorList>
    </citation>
    <scope>NUCLEOTIDE SEQUENCE</scope>
</reference>
<name>A0A0F9HKI2_9ZZZZ</name>
<dbReference type="EMBL" id="LAZR01014861">
    <property type="protein sequence ID" value="KKM15627.1"/>
    <property type="molecule type" value="Genomic_DNA"/>
</dbReference>
<evidence type="ECO:0000313" key="1">
    <source>
        <dbReference type="EMBL" id="KKM15627.1"/>
    </source>
</evidence>
<accession>A0A0F9HKI2</accession>
<proteinExistence type="predicted"/>
<organism evidence="1">
    <name type="scientific">marine sediment metagenome</name>
    <dbReference type="NCBI Taxonomy" id="412755"/>
    <lineage>
        <taxon>unclassified sequences</taxon>
        <taxon>metagenomes</taxon>
        <taxon>ecological metagenomes</taxon>
    </lineage>
</organism>
<sequence length="97" mass="11822">TEQNRIKRIYEIKTTHTLLKKALKFYDLLIFLGIEKTNLWMNDIWEEYCIVKNIPKESSKKRIFKLIRLLEKKLLILRLKDKEGRVMVVRHSYSQKT</sequence>